<evidence type="ECO:0000313" key="2">
    <source>
        <dbReference type="EMBL" id="TYB30782.1"/>
    </source>
</evidence>
<dbReference type="AlphaFoldDB" id="A0A5D0MEF9"/>
<reference evidence="2" key="1">
    <citation type="submission" date="2019-08" db="EMBL/GenBank/DDBJ databases">
        <title>Genomic characterization of a novel candidate phylum (ARYD3) from a high temperature, high salinity tertiary oil reservoir in north central Oklahoma, USA.</title>
        <authorList>
            <person name="Youssef N.H."/>
            <person name="Yadav A."/>
            <person name="Elshahed M.S."/>
        </authorList>
    </citation>
    <scope>NUCLEOTIDE SEQUENCE [LARGE SCALE GENOMIC DNA]</scope>
    <source>
        <strain evidence="2">ARYD3</strain>
    </source>
</reference>
<dbReference type="Proteomes" id="UP000324143">
    <property type="component" value="Unassembled WGS sequence"/>
</dbReference>
<organism evidence="2 3">
    <name type="scientific">Candidatus Mcinerneyibacterium aminivorans</name>
    <dbReference type="NCBI Taxonomy" id="2703815"/>
    <lineage>
        <taxon>Bacteria</taxon>
        <taxon>Candidatus Macinerneyibacteriota</taxon>
        <taxon>Candidatus Mcinerneyibacteria</taxon>
        <taxon>Candidatus Mcinerneyibacteriales</taxon>
        <taxon>Candidatus Mcinerneyibacteriaceae</taxon>
        <taxon>Candidatus Mcinerneyibacterium</taxon>
    </lineage>
</organism>
<evidence type="ECO:0000313" key="3">
    <source>
        <dbReference type="Proteomes" id="UP000324143"/>
    </source>
</evidence>
<name>A0A5D0MEF9_9BACT</name>
<feature type="domain" description="DUF3972" evidence="1">
    <location>
        <begin position="10"/>
        <end position="64"/>
    </location>
</feature>
<dbReference type="SUPFAM" id="SSF102114">
    <property type="entry name" value="Radical SAM enzymes"/>
    <property type="match status" value="1"/>
</dbReference>
<evidence type="ECO:0000259" key="1">
    <source>
        <dbReference type="Pfam" id="PF13118"/>
    </source>
</evidence>
<dbReference type="InterPro" id="IPR058240">
    <property type="entry name" value="rSAM_sf"/>
</dbReference>
<dbReference type="InterPro" id="IPR025002">
    <property type="entry name" value="DUF3972"/>
</dbReference>
<dbReference type="Pfam" id="PF13118">
    <property type="entry name" value="DUF3972"/>
    <property type="match status" value="1"/>
</dbReference>
<keyword evidence="3" id="KW-1185">Reference proteome</keyword>
<dbReference type="Gene3D" id="3.20.20.70">
    <property type="entry name" value="Aldolase class I"/>
    <property type="match status" value="1"/>
</dbReference>
<dbReference type="InterPro" id="IPR013785">
    <property type="entry name" value="Aldolase_TIM"/>
</dbReference>
<gene>
    <name evidence="2" type="ORF">FXF47_07500</name>
</gene>
<accession>A0A5D0MEF9</accession>
<protein>
    <submittedName>
        <fullName evidence="2">DUF3972 domain-containing protein</fullName>
    </submittedName>
</protein>
<dbReference type="EMBL" id="VSIX01000077">
    <property type="protein sequence ID" value="TYB30782.1"/>
    <property type="molecule type" value="Genomic_DNA"/>
</dbReference>
<proteinExistence type="predicted"/>
<sequence length="141" mass="16642">MKLSLLTNGSLFTQKRINKIVNLFNEIIMSVDKLKSNKRENLFLKNNYLSIEEVLGYSNKKIKVRSVVMKGNIDEILRLNEFLTNKYNVQHKLINFIPNKVDEYELIPTESELEKIDKEIHNEKYSDINKWGQVFTFIQSS</sequence>
<comment type="caution">
    <text evidence="2">The sequence shown here is derived from an EMBL/GenBank/DDBJ whole genome shotgun (WGS) entry which is preliminary data.</text>
</comment>